<proteinExistence type="predicted"/>
<dbReference type="GO" id="GO:0016020">
    <property type="term" value="C:membrane"/>
    <property type="evidence" value="ECO:0007669"/>
    <property type="project" value="UniProtKB-SubCell"/>
</dbReference>
<evidence type="ECO:0000256" key="5">
    <source>
        <dbReference type="ARBA" id="ARBA00022824"/>
    </source>
</evidence>
<dbReference type="InterPro" id="IPR056884">
    <property type="entry name" value="NPHP3-like_N"/>
</dbReference>
<organism evidence="9 10">
    <name type="scientific">[Emmonsia] crescens</name>
    <dbReference type="NCBI Taxonomy" id="73230"/>
    <lineage>
        <taxon>Eukaryota</taxon>
        <taxon>Fungi</taxon>
        <taxon>Dikarya</taxon>
        <taxon>Ascomycota</taxon>
        <taxon>Pezizomycotina</taxon>
        <taxon>Eurotiomycetes</taxon>
        <taxon>Eurotiomycetidae</taxon>
        <taxon>Onygenales</taxon>
        <taxon>Ajellomycetaceae</taxon>
        <taxon>Emergomyces</taxon>
    </lineage>
</organism>
<evidence type="ECO:0000256" key="6">
    <source>
        <dbReference type="ARBA" id="ARBA00023128"/>
    </source>
</evidence>
<keyword evidence="5" id="KW-0256">Endoplasmic reticulum</keyword>
<dbReference type="VEuPathDB" id="FungiDB:EMCG_06370"/>
<feature type="domain" description="Nephrocystin 3-like N-terminal" evidence="8">
    <location>
        <begin position="334"/>
        <end position="378"/>
    </location>
</feature>
<keyword evidence="4" id="KW-0677">Repeat</keyword>
<keyword evidence="10" id="KW-1185">Reference proteome</keyword>
<dbReference type="Gene3D" id="3.40.50.1820">
    <property type="entry name" value="alpha/beta hydrolase"/>
    <property type="match status" value="1"/>
</dbReference>
<evidence type="ECO:0000313" key="10">
    <source>
        <dbReference type="Proteomes" id="UP000226031"/>
    </source>
</evidence>
<evidence type="ECO:0000259" key="8">
    <source>
        <dbReference type="Pfam" id="PF24883"/>
    </source>
</evidence>
<dbReference type="GO" id="GO:0005739">
    <property type="term" value="C:mitochondrion"/>
    <property type="evidence" value="ECO:0007669"/>
    <property type="project" value="UniProtKB-SubCell"/>
</dbReference>
<comment type="subcellular location">
    <subcellularLocation>
        <location evidence="2">Endoplasmic reticulum</location>
    </subcellularLocation>
    <subcellularLocation>
        <location evidence="3">Membrane</location>
    </subcellularLocation>
    <subcellularLocation>
        <location evidence="1">Mitochondrion</location>
    </subcellularLocation>
</comment>
<dbReference type="PANTHER" id="PTHR48182">
    <property type="entry name" value="PROTEIN SERAC1"/>
    <property type="match status" value="1"/>
</dbReference>
<dbReference type="EMBL" id="PDND01000061">
    <property type="protein sequence ID" value="PGH33530.1"/>
    <property type="molecule type" value="Genomic_DNA"/>
</dbReference>
<keyword evidence="6" id="KW-0496">Mitochondrion</keyword>
<evidence type="ECO:0000313" key="9">
    <source>
        <dbReference type="EMBL" id="PGH33530.1"/>
    </source>
</evidence>
<protein>
    <recommendedName>
        <fullName evidence="8">Nephrocystin 3-like N-terminal domain-containing protein</fullName>
    </recommendedName>
</protein>
<dbReference type="Proteomes" id="UP000226031">
    <property type="component" value="Unassembled WGS sequence"/>
</dbReference>
<dbReference type="Pfam" id="PF24883">
    <property type="entry name" value="NPHP3_N"/>
    <property type="match status" value="1"/>
</dbReference>
<sequence>MGFVVNRIGLTVLFEPQGGEPDLDIVFVHGLFGHPQNTWTCSTSRHGDQIKPLTSADGEAVEQTPKERSTLGRKAPKDVYWPRDLLPTIMPQSRIFTWGYDVSIDHIFSSASHASVFQHAETLLFDLATLRRTPTEKTRPIIFVAHSLGGIVVKDALCLSKNERNFNGDILPATTGVCFRGTPHRGSKAASIRKVAFEISKVFLRDPNLKVLCVLEINSEILERVTRSFCQILRDGNLSVHSFSEELSTSGIKVVDTFSSYISDANETRGVIHANHRDVARFASADDPGFKRVGNVLLRWESDIPLKKAVCLTQLDNREARYRIRDVKQTFEDTYSWLFKDKVGFEDWLRGKIESGIYWIRGKPGSGKSTAMKFALQHKLTRCLLEEYNNISP</sequence>
<evidence type="ECO:0000256" key="4">
    <source>
        <dbReference type="ARBA" id="ARBA00022737"/>
    </source>
</evidence>
<dbReference type="GO" id="GO:0005783">
    <property type="term" value="C:endoplasmic reticulum"/>
    <property type="evidence" value="ECO:0007669"/>
    <property type="project" value="UniProtKB-SubCell"/>
</dbReference>
<name>A0A2B7ZJN1_9EURO</name>
<accession>A0A2B7ZJN1</accession>
<reference evidence="9 10" key="1">
    <citation type="submission" date="2017-10" db="EMBL/GenBank/DDBJ databases">
        <title>Comparative genomics in systemic dimorphic fungi from Ajellomycetaceae.</title>
        <authorList>
            <person name="Munoz J.F."/>
            <person name="Mcewen J.G."/>
            <person name="Clay O.K."/>
            <person name="Cuomo C.A."/>
        </authorList>
    </citation>
    <scope>NUCLEOTIDE SEQUENCE [LARGE SCALE GENOMIC DNA]</scope>
    <source>
        <strain evidence="9 10">UAMH4076</strain>
    </source>
</reference>
<evidence type="ECO:0000256" key="2">
    <source>
        <dbReference type="ARBA" id="ARBA00004240"/>
    </source>
</evidence>
<keyword evidence="7" id="KW-0472">Membrane</keyword>
<evidence type="ECO:0000256" key="1">
    <source>
        <dbReference type="ARBA" id="ARBA00004173"/>
    </source>
</evidence>
<evidence type="ECO:0000256" key="7">
    <source>
        <dbReference type="ARBA" id="ARBA00023136"/>
    </source>
</evidence>
<comment type="caution">
    <text evidence="9">The sequence shown here is derived from an EMBL/GenBank/DDBJ whole genome shotgun (WGS) entry which is preliminary data.</text>
</comment>
<dbReference type="SUPFAM" id="SSF53474">
    <property type="entry name" value="alpha/beta-Hydrolases"/>
    <property type="match status" value="1"/>
</dbReference>
<dbReference type="InterPro" id="IPR052374">
    <property type="entry name" value="SERAC1"/>
</dbReference>
<dbReference type="InterPro" id="IPR029058">
    <property type="entry name" value="AB_hydrolase_fold"/>
</dbReference>
<gene>
    <name evidence="9" type="ORF">GX50_03687</name>
</gene>
<dbReference type="AlphaFoldDB" id="A0A2B7ZJN1"/>
<dbReference type="PANTHER" id="PTHR48182:SF2">
    <property type="entry name" value="PROTEIN SERAC1"/>
    <property type="match status" value="1"/>
</dbReference>
<evidence type="ECO:0000256" key="3">
    <source>
        <dbReference type="ARBA" id="ARBA00004370"/>
    </source>
</evidence>